<dbReference type="GO" id="GO:0003723">
    <property type="term" value="F:RNA binding"/>
    <property type="evidence" value="ECO:0007669"/>
    <property type="project" value="UniProtKB-UniRule"/>
</dbReference>
<dbReference type="PANTHER" id="PTHR23236:SF25">
    <property type="entry name" value="RNA-BINDING PROTEIN 34"/>
    <property type="match status" value="1"/>
</dbReference>
<accession>A0AAV1PDY3</accession>
<protein>
    <submittedName>
        <fullName evidence="8">RNA-binding protein 34</fullName>
    </submittedName>
</protein>
<feature type="domain" description="RRM" evidence="7">
    <location>
        <begin position="279"/>
        <end position="356"/>
    </location>
</feature>
<evidence type="ECO:0000256" key="2">
    <source>
        <dbReference type="ARBA" id="ARBA00007077"/>
    </source>
</evidence>
<feature type="region of interest" description="Disordered" evidence="6">
    <location>
        <begin position="1"/>
        <end position="32"/>
    </location>
</feature>
<dbReference type="Proteomes" id="UP001314229">
    <property type="component" value="Unassembled WGS sequence"/>
</dbReference>
<feature type="compositionally biased region" description="Basic and acidic residues" evidence="6">
    <location>
        <begin position="355"/>
        <end position="368"/>
    </location>
</feature>
<evidence type="ECO:0000313" key="9">
    <source>
        <dbReference type="Proteomes" id="UP001314229"/>
    </source>
</evidence>
<dbReference type="SMART" id="SM00360">
    <property type="entry name" value="RRM"/>
    <property type="match status" value="2"/>
</dbReference>
<dbReference type="PANTHER" id="PTHR23236">
    <property type="entry name" value="EUKARYOTIC TRANSLATION INITIATION FACTOR 4B/4H"/>
    <property type="match status" value="1"/>
</dbReference>
<name>A0AAV1PDY3_SCOSC</name>
<comment type="caution">
    <text evidence="8">The sequence shown here is derived from an EMBL/GenBank/DDBJ whole genome shotgun (WGS) entry which is preliminary data.</text>
</comment>
<dbReference type="AlphaFoldDB" id="A0AAV1PDY3"/>
<evidence type="ECO:0000259" key="7">
    <source>
        <dbReference type="PROSITE" id="PS50102"/>
    </source>
</evidence>
<dbReference type="InterPro" id="IPR000504">
    <property type="entry name" value="RRM_dom"/>
</dbReference>
<dbReference type="InterPro" id="IPR012677">
    <property type="entry name" value="Nucleotide-bd_a/b_plait_sf"/>
</dbReference>
<keyword evidence="9" id="KW-1185">Reference proteome</keyword>
<comment type="similarity">
    <text evidence="2">Belongs to the RRM RBM34 family.</text>
</comment>
<evidence type="ECO:0000313" key="8">
    <source>
        <dbReference type="EMBL" id="CAK6969926.1"/>
    </source>
</evidence>
<gene>
    <name evidence="8" type="ORF">FSCOSCO3_A014514</name>
</gene>
<dbReference type="SUPFAM" id="SSF54928">
    <property type="entry name" value="RNA-binding domain, RBD"/>
    <property type="match status" value="2"/>
</dbReference>
<comment type="subcellular location">
    <subcellularLocation>
        <location evidence="1">Nucleus</location>
        <location evidence="1">Nucleolus</location>
    </subcellularLocation>
</comment>
<evidence type="ECO:0000256" key="6">
    <source>
        <dbReference type="SAM" id="MobiDB-lite"/>
    </source>
</evidence>
<proteinExistence type="inferred from homology"/>
<dbReference type="EMBL" id="CAWUFR010000144">
    <property type="protein sequence ID" value="CAK6969926.1"/>
    <property type="molecule type" value="Genomic_DNA"/>
</dbReference>
<feature type="region of interest" description="Disordered" evidence="6">
    <location>
        <begin position="355"/>
        <end position="442"/>
    </location>
</feature>
<dbReference type="PROSITE" id="PS50102">
    <property type="entry name" value="RRM"/>
    <property type="match status" value="2"/>
</dbReference>
<evidence type="ECO:0000256" key="3">
    <source>
        <dbReference type="ARBA" id="ARBA00022884"/>
    </source>
</evidence>
<dbReference type="CDD" id="cd12395">
    <property type="entry name" value="RRM2_RBM34"/>
    <property type="match status" value="1"/>
</dbReference>
<feature type="compositionally biased region" description="Basic and acidic residues" evidence="6">
    <location>
        <begin position="105"/>
        <end position="120"/>
    </location>
</feature>
<dbReference type="CDD" id="cd12394">
    <property type="entry name" value="RRM1_RBM34"/>
    <property type="match status" value="1"/>
</dbReference>
<feature type="region of interest" description="Disordered" evidence="6">
    <location>
        <begin position="71"/>
        <end position="150"/>
    </location>
</feature>
<evidence type="ECO:0000256" key="1">
    <source>
        <dbReference type="ARBA" id="ARBA00004604"/>
    </source>
</evidence>
<keyword evidence="3 5" id="KW-0694">RNA-binding</keyword>
<dbReference type="InterPro" id="IPR034221">
    <property type="entry name" value="RBM34_RRM2"/>
</dbReference>
<feature type="domain" description="RRM" evidence="7">
    <location>
        <begin position="176"/>
        <end position="271"/>
    </location>
</feature>
<evidence type="ECO:0000256" key="5">
    <source>
        <dbReference type="PROSITE-ProRule" id="PRU00176"/>
    </source>
</evidence>
<reference evidence="8 9" key="1">
    <citation type="submission" date="2024-01" db="EMBL/GenBank/DDBJ databases">
        <authorList>
            <person name="Alioto T."/>
            <person name="Alioto T."/>
            <person name="Gomez Garrido J."/>
        </authorList>
    </citation>
    <scope>NUCLEOTIDE SEQUENCE [LARGE SCALE GENOMIC DNA]</scope>
</reference>
<feature type="compositionally biased region" description="Basic and acidic residues" evidence="6">
    <location>
        <begin position="79"/>
        <end position="93"/>
    </location>
</feature>
<dbReference type="Pfam" id="PF00076">
    <property type="entry name" value="RRM_1"/>
    <property type="match status" value="2"/>
</dbReference>
<evidence type="ECO:0000256" key="4">
    <source>
        <dbReference type="ARBA" id="ARBA00023242"/>
    </source>
</evidence>
<feature type="compositionally biased region" description="Basic residues" evidence="6">
    <location>
        <begin position="423"/>
        <end position="442"/>
    </location>
</feature>
<keyword evidence="4" id="KW-0539">Nucleus</keyword>
<feature type="compositionally biased region" description="Low complexity" evidence="6">
    <location>
        <begin position="10"/>
        <end position="28"/>
    </location>
</feature>
<feature type="compositionally biased region" description="Basic and acidic residues" evidence="6">
    <location>
        <begin position="413"/>
        <end position="422"/>
    </location>
</feature>
<dbReference type="Gene3D" id="3.30.70.330">
    <property type="match status" value="2"/>
</dbReference>
<organism evidence="8 9">
    <name type="scientific">Scomber scombrus</name>
    <name type="common">Atlantic mackerel</name>
    <name type="synonym">Scomber vernalis</name>
    <dbReference type="NCBI Taxonomy" id="13677"/>
    <lineage>
        <taxon>Eukaryota</taxon>
        <taxon>Metazoa</taxon>
        <taxon>Chordata</taxon>
        <taxon>Craniata</taxon>
        <taxon>Vertebrata</taxon>
        <taxon>Euteleostomi</taxon>
        <taxon>Actinopterygii</taxon>
        <taxon>Neopterygii</taxon>
        <taxon>Teleostei</taxon>
        <taxon>Neoteleostei</taxon>
        <taxon>Acanthomorphata</taxon>
        <taxon>Pelagiaria</taxon>
        <taxon>Scombriformes</taxon>
        <taxon>Scombridae</taxon>
        <taxon>Scomber</taxon>
    </lineage>
</organism>
<dbReference type="InterPro" id="IPR035979">
    <property type="entry name" value="RBD_domain_sf"/>
</dbReference>
<sequence>MKKKHLQSKEASPGQPSEPSPGQQSEASTGEKSADYVVGLVCDSVFQKKAAAPGSLSALFSAAAPAASVLFQPAPKPVPKVEEVKEEQKETPDVKGQTSQKQKKLQKEKTAAEEKLENRESSLLNADEAEQGQTTSGKKKKRKAPEADVENEVERYVIKRQKLRAQKEEDALKKKKTVFVGNLPVSCTKKTLRSLFKDKGSIESIRFRSVAREDPSISRKVAAIQRKVHPKKQSVNAYVVFKDEEGVVKALERNGMEIEKDFYIRVDRVNNSSSHDHKRSVFVGNLSFEINDLAFRRHFEECGDVEAVRLVRDQNSGLGKGFGYVLFENSDSVQLALELDGSSLEGRKIRVKRSVNQDKLKEKGDGKGGRGGAGKGSAKSPAKGPMKGQSRVRPGFKTQKKFARNQPSSNKNFKGEMVDPTKKKAVKKRTKPRAKPRKTVHI</sequence>